<sequence length="67" mass="6718">MSMTLNVRGMSCGHCVAAITSAVAPLPGVTDVAVDLEHGLVTVEGSADEASVVAAIEDTGYDVDRAA</sequence>
<name>A0ABT4PL77_9MYCO</name>
<evidence type="ECO:0000256" key="1">
    <source>
        <dbReference type="ARBA" id="ARBA00022723"/>
    </source>
</evidence>
<evidence type="ECO:0000313" key="3">
    <source>
        <dbReference type="EMBL" id="MCZ8377312.1"/>
    </source>
</evidence>
<feature type="domain" description="HMA" evidence="2">
    <location>
        <begin position="1"/>
        <end position="64"/>
    </location>
</feature>
<organism evidence="3 4">
    <name type="scientific">Mycobacterium hippophais</name>
    <dbReference type="NCBI Taxonomy" id="3016340"/>
    <lineage>
        <taxon>Bacteria</taxon>
        <taxon>Bacillati</taxon>
        <taxon>Actinomycetota</taxon>
        <taxon>Actinomycetes</taxon>
        <taxon>Mycobacteriales</taxon>
        <taxon>Mycobacteriaceae</taxon>
        <taxon>Mycobacterium</taxon>
    </lineage>
</organism>
<keyword evidence="4" id="KW-1185">Reference proteome</keyword>
<dbReference type="Gene3D" id="3.30.70.100">
    <property type="match status" value="1"/>
</dbReference>
<keyword evidence="1" id="KW-0479">Metal-binding</keyword>
<evidence type="ECO:0000259" key="2">
    <source>
        <dbReference type="PROSITE" id="PS50846"/>
    </source>
</evidence>
<dbReference type="SUPFAM" id="SSF55008">
    <property type="entry name" value="HMA, heavy metal-associated domain"/>
    <property type="match status" value="1"/>
</dbReference>
<dbReference type="PANTHER" id="PTHR22814">
    <property type="entry name" value="COPPER TRANSPORT PROTEIN ATOX1-RELATED"/>
    <property type="match status" value="1"/>
</dbReference>
<proteinExistence type="predicted"/>
<reference evidence="3" key="1">
    <citation type="submission" date="2022-12" db="EMBL/GenBank/DDBJ databases">
        <authorList>
            <person name="Deng Y."/>
            <person name="Zhang Y.-Q."/>
        </authorList>
    </citation>
    <scope>NUCLEOTIDE SEQUENCE</scope>
    <source>
        <strain evidence="3">CPCC 205372</strain>
    </source>
</reference>
<protein>
    <submittedName>
        <fullName evidence="3">Cation transporter</fullName>
    </submittedName>
</protein>
<dbReference type="CDD" id="cd00371">
    <property type="entry name" value="HMA"/>
    <property type="match status" value="1"/>
</dbReference>
<comment type="caution">
    <text evidence="3">The sequence shown here is derived from an EMBL/GenBank/DDBJ whole genome shotgun (WGS) entry which is preliminary data.</text>
</comment>
<dbReference type="InterPro" id="IPR036163">
    <property type="entry name" value="HMA_dom_sf"/>
</dbReference>
<gene>
    <name evidence="3" type="ORF">O6P37_00405</name>
</gene>
<dbReference type="RefSeq" id="WP_269892224.1">
    <property type="nucleotide sequence ID" value="NZ_JAPZPY010000001.1"/>
</dbReference>
<dbReference type="Pfam" id="PF00403">
    <property type="entry name" value="HMA"/>
    <property type="match status" value="1"/>
</dbReference>
<dbReference type="EMBL" id="JAPZPY010000001">
    <property type="protein sequence ID" value="MCZ8377312.1"/>
    <property type="molecule type" value="Genomic_DNA"/>
</dbReference>
<dbReference type="PROSITE" id="PS50846">
    <property type="entry name" value="HMA_2"/>
    <property type="match status" value="1"/>
</dbReference>
<dbReference type="PANTHER" id="PTHR22814:SF287">
    <property type="entry name" value="COPPER TRANSPORT PROTEIN ATX1"/>
    <property type="match status" value="1"/>
</dbReference>
<dbReference type="InterPro" id="IPR006121">
    <property type="entry name" value="HMA_dom"/>
</dbReference>
<evidence type="ECO:0000313" key="4">
    <source>
        <dbReference type="Proteomes" id="UP001142153"/>
    </source>
</evidence>
<accession>A0ABT4PL77</accession>
<dbReference type="Proteomes" id="UP001142153">
    <property type="component" value="Unassembled WGS sequence"/>
</dbReference>
<dbReference type="InterPro" id="IPR017969">
    <property type="entry name" value="Heavy-metal-associated_CS"/>
</dbReference>
<dbReference type="PROSITE" id="PS01047">
    <property type="entry name" value="HMA_1"/>
    <property type="match status" value="1"/>
</dbReference>